<dbReference type="EMBL" id="RIAR02000001">
    <property type="protein sequence ID" value="NSL87799.1"/>
    <property type="molecule type" value="Genomic_DNA"/>
</dbReference>
<dbReference type="InterPro" id="IPR011466">
    <property type="entry name" value="DUF1572"/>
</dbReference>
<name>A0A433WA11_9BACT</name>
<gene>
    <name evidence="1" type="ORF">ECE50_013205</name>
</gene>
<keyword evidence="2" id="KW-1185">Reference proteome</keyword>
<dbReference type="OrthoDB" id="68731at2"/>
<dbReference type="Gene3D" id="1.20.120.450">
    <property type="entry name" value="dinb family like domain"/>
    <property type="match status" value="1"/>
</dbReference>
<dbReference type="SUPFAM" id="SSF109854">
    <property type="entry name" value="DinB/YfiT-like putative metalloenzymes"/>
    <property type="match status" value="1"/>
</dbReference>
<proteinExistence type="predicted"/>
<sequence>MSGNLYLESIRQRFRSYKDLGTKTLDRLTAAQLHWQPSGEPNSIAMIVKHLHGNMLSRWTDFLTTDGEKEGRNRDQEFEEDNLSQEEILQRWNEGWNCLLNTIDNLQPEDLEKTVYIRGEAHSAMDAINRQLAHVPYHVGQIVYIGKALLGSGWESLSIPKGQSAEYFRKTPGKK</sequence>
<protein>
    <submittedName>
        <fullName evidence="1">DUF1572 family protein</fullName>
    </submittedName>
</protein>
<dbReference type="AlphaFoldDB" id="A0A433WA11"/>
<evidence type="ECO:0000313" key="1">
    <source>
        <dbReference type="EMBL" id="NSL87799.1"/>
    </source>
</evidence>
<comment type="caution">
    <text evidence="1">The sequence shown here is derived from an EMBL/GenBank/DDBJ whole genome shotgun (WGS) entry which is preliminary data.</text>
</comment>
<reference evidence="1" key="1">
    <citation type="submission" date="2020-05" db="EMBL/GenBank/DDBJ databases">
        <title>Chitinophaga laudate sp. nov., isolated from a tropical peat swamp.</title>
        <authorList>
            <person name="Goh C.B.S."/>
            <person name="Lee M.S."/>
            <person name="Parimannan S."/>
            <person name="Pasbakhsh P."/>
            <person name="Yule C.M."/>
            <person name="Rajandas H."/>
            <person name="Loke S."/>
            <person name="Croft L."/>
            <person name="Tan J.B.L."/>
        </authorList>
    </citation>
    <scope>NUCLEOTIDE SEQUENCE</scope>
    <source>
        <strain evidence="1">Mgbs1</strain>
    </source>
</reference>
<evidence type="ECO:0000313" key="2">
    <source>
        <dbReference type="Proteomes" id="UP000281028"/>
    </source>
</evidence>
<accession>A0A433WA11</accession>
<dbReference type="InterPro" id="IPR034660">
    <property type="entry name" value="DinB/YfiT-like"/>
</dbReference>
<organism evidence="1 2">
    <name type="scientific">Chitinophaga solisilvae</name>
    <dbReference type="NCBI Taxonomy" id="1233460"/>
    <lineage>
        <taxon>Bacteria</taxon>
        <taxon>Pseudomonadati</taxon>
        <taxon>Bacteroidota</taxon>
        <taxon>Chitinophagia</taxon>
        <taxon>Chitinophagales</taxon>
        <taxon>Chitinophagaceae</taxon>
        <taxon>Chitinophaga</taxon>
    </lineage>
</organism>
<dbReference type="Pfam" id="PF07609">
    <property type="entry name" value="DUF1572"/>
    <property type="match status" value="1"/>
</dbReference>
<dbReference type="Proteomes" id="UP000281028">
    <property type="component" value="Unassembled WGS sequence"/>
</dbReference>